<sequence length="411" mass="45361">MKKSSLAVLCTCILIVNSIALPVLAARQPSDTLTDYRDIFIDALNEARQEVGPEEDYSGMTDEQKQEAIEKAKEEDDKARDEAKESVENIQDDLKDQQQASGPVGIIIDADMSTDVDDVTAVRIAQELEYQGLCDILGFAYCSRNPSGNNIKAAEGLFDYAGLTDVPIAKASVSYEYGGSGDYWGVLWQYKTSSHPIYDNAVTMYKEVLSAHDGKIRIVTTGFLTNIRELLKDPQGYELVKDKVDAIYITGGEYQGLCYNLSYDETRVGATDYVVKNSPVPLYFTMDVLGAIRCGGHLTKMDTANSDILSKAYAQFGLEDGQNYGNCDGTAVYCAVTQDTGYGGYFEAIPCDFKINLSNGGVITQTRSDTVTGVYMLEATYTKDKYVLYGSATYTNLFDSFIEADYLRRHQ</sequence>
<evidence type="ECO:0000259" key="3">
    <source>
        <dbReference type="Pfam" id="PF01156"/>
    </source>
</evidence>
<keyword evidence="4" id="KW-0378">Hydrolase</keyword>
<dbReference type="InterPro" id="IPR036452">
    <property type="entry name" value="Ribo_hydro-like"/>
</dbReference>
<dbReference type="PANTHER" id="PTHR43264:SF1">
    <property type="entry name" value="INOSINE_URIDINE-PREFERRING NUCLEOSIDE HYDROLASE DOMAIN-CONTAINING PROTEIN"/>
    <property type="match status" value="1"/>
</dbReference>
<dbReference type="EMBL" id="FOGJ01000009">
    <property type="protein sequence ID" value="SER68146.1"/>
    <property type="molecule type" value="Genomic_DNA"/>
</dbReference>
<proteinExistence type="predicted"/>
<feature type="domain" description="Inosine/uridine-preferring nucleoside hydrolase" evidence="3">
    <location>
        <begin position="106"/>
        <end position="255"/>
    </location>
</feature>
<dbReference type="PANTHER" id="PTHR43264">
    <property type="match status" value="1"/>
</dbReference>
<dbReference type="Proteomes" id="UP000182584">
    <property type="component" value="Unassembled WGS sequence"/>
</dbReference>
<feature type="compositionally biased region" description="Basic and acidic residues" evidence="1">
    <location>
        <begin position="62"/>
        <end position="96"/>
    </location>
</feature>
<feature type="region of interest" description="Disordered" evidence="1">
    <location>
        <begin position="51"/>
        <end position="98"/>
    </location>
</feature>
<dbReference type="GO" id="GO:0016799">
    <property type="term" value="F:hydrolase activity, hydrolyzing N-glycosyl compounds"/>
    <property type="evidence" value="ECO:0007669"/>
    <property type="project" value="InterPro"/>
</dbReference>
<feature type="chain" id="PRO_5010361071" evidence="2">
    <location>
        <begin position="26"/>
        <end position="411"/>
    </location>
</feature>
<evidence type="ECO:0000313" key="4">
    <source>
        <dbReference type="EMBL" id="SER68146.1"/>
    </source>
</evidence>
<keyword evidence="2" id="KW-0732">Signal</keyword>
<dbReference type="AlphaFoldDB" id="A0A1H9R5Z7"/>
<accession>A0A1H9R5Z7</accession>
<dbReference type="eggNOG" id="COG1957">
    <property type="taxonomic scope" value="Bacteria"/>
</dbReference>
<name>A0A1H9R5Z7_BUTFI</name>
<evidence type="ECO:0000256" key="1">
    <source>
        <dbReference type="SAM" id="MobiDB-lite"/>
    </source>
</evidence>
<gene>
    <name evidence="4" type="ORF">SAMN04487884_10955</name>
</gene>
<protein>
    <submittedName>
        <fullName evidence="4">Inosine-uridine preferring nucleoside hydrolase</fullName>
    </submittedName>
</protein>
<dbReference type="Pfam" id="PF01156">
    <property type="entry name" value="IU_nuc_hydro"/>
    <property type="match status" value="1"/>
</dbReference>
<evidence type="ECO:0000256" key="2">
    <source>
        <dbReference type="SAM" id="SignalP"/>
    </source>
</evidence>
<reference evidence="4 5" key="1">
    <citation type="submission" date="2016-10" db="EMBL/GenBank/DDBJ databases">
        <authorList>
            <person name="de Groot N.N."/>
        </authorList>
    </citation>
    <scope>NUCLEOTIDE SEQUENCE [LARGE SCALE GENOMIC DNA]</scope>
    <source>
        <strain evidence="4 5">AR40</strain>
    </source>
</reference>
<organism evidence="4 5">
    <name type="scientific">Butyrivibrio fibrisolvens</name>
    <dbReference type="NCBI Taxonomy" id="831"/>
    <lineage>
        <taxon>Bacteria</taxon>
        <taxon>Bacillati</taxon>
        <taxon>Bacillota</taxon>
        <taxon>Clostridia</taxon>
        <taxon>Lachnospirales</taxon>
        <taxon>Lachnospiraceae</taxon>
        <taxon>Butyrivibrio</taxon>
    </lineage>
</organism>
<dbReference type="SUPFAM" id="SSF53590">
    <property type="entry name" value="Nucleoside hydrolase"/>
    <property type="match status" value="1"/>
</dbReference>
<dbReference type="InterPro" id="IPR001910">
    <property type="entry name" value="Inosine/uridine_hydrolase_dom"/>
</dbReference>
<evidence type="ECO:0000313" key="5">
    <source>
        <dbReference type="Proteomes" id="UP000182584"/>
    </source>
</evidence>
<feature type="signal peptide" evidence="2">
    <location>
        <begin position="1"/>
        <end position="25"/>
    </location>
</feature>
<dbReference type="OrthoDB" id="9797882at2"/>
<dbReference type="Gene3D" id="3.90.245.10">
    <property type="entry name" value="Ribonucleoside hydrolase-like"/>
    <property type="match status" value="1"/>
</dbReference>
<dbReference type="RefSeq" id="WP_027215966.1">
    <property type="nucleotide sequence ID" value="NZ_FOGJ01000009.1"/>
</dbReference>